<dbReference type="GO" id="GO:0009425">
    <property type="term" value="C:bacterial-type flagellum basal body"/>
    <property type="evidence" value="ECO:0007669"/>
    <property type="project" value="InterPro"/>
</dbReference>
<evidence type="ECO:0000256" key="9">
    <source>
        <dbReference type="ARBA" id="ARBA00023136"/>
    </source>
</evidence>
<evidence type="ECO:0000256" key="2">
    <source>
        <dbReference type="ARBA" id="ARBA00004162"/>
    </source>
</evidence>
<feature type="transmembrane region" description="Helical" evidence="10">
    <location>
        <begin position="15"/>
        <end position="36"/>
    </location>
</feature>
<dbReference type="EMBL" id="FWZU01000004">
    <property type="protein sequence ID" value="SMF24834.1"/>
    <property type="molecule type" value="Genomic_DNA"/>
</dbReference>
<comment type="subcellular location">
    <subcellularLocation>
        <location evidence="2">Cell membrane</location>
        <topology evidence="2">Single-pass membrane protein</topology>
    </subcellularLocation>
</comment>
<sequence length="167" mass="18241">MADEVEQESKKKGGLLKWIILILLLAVLGGGGFFAYKKFFAAAPKDAAETTQAEEKAADPNAAPLPGNGFSVTLPTFVVNLADPLGRRYLKLGIDVEVISEEAVAELNKKEPMVKDSLILLLSSKTFQDLSSMENKILLKKEIVDRLNQIMGGAKVLQVYFTDMVIQ</sequence>
<evidence type="ECO:0000256" key="1">
    <source>
        <dbReference type="ARBA" id="ARBA00002254"/>
    </source>
</evidence>
<reference evidence="12" key="1">
    <citation type="submission" date="2017-04" db="EMBL/GenBank/DDBJ databases">
        <authorList>
            <person name="Varghese N."/>
            <person name="Submissions S."/>
        </authorList>
    </citation>
    <scope>NUCLEOTIDE SEQUENCE [LARGE SCALE GENOMIC DNA]</scope>
    <source>
        <strain evidence="12">K3S</strain>
    </source>
</reference>
<dbReference type="GO" id="GO:0006935">
    <property type="term" value="P:chemotaxis"/>
    <property type="evidence" value="ECO:0007669"/>
    <property type="project" value="UniProtKB-KW"/>
</dbReference>
<dbReference type="Proteomes" id="UP000192906">
    <property type="component" value="Unassembled WGS sequence"/>
</dbReference>
<dbReference type="PANTHER" id="PTHR35091:SF2">
    <property type="entry name" value="FLAGELLAR PROTEIN FLIL"/>
    <property type="match status" value="1"/>
</dbReference>
<dbReference type="OrthoDB" id="9799777at2"/>
<keyword evidence="5 10" id="KW-0145">Chemotaxis</keyword>
<comment type="function">
    <text evidence="1 10">Controls the rotational direction of flagella during chemotaxis.</text>
</comment>
<keyword evidence="8 10" id="KW-1133">Transmembrane helix</keyword>
<keyword evidence="11" id="KW-0966">Cell projection</keyword>
<dbReference type="GO" id="GO:0071978">
    <property type="term" value="P:bacterial-type flagellum-dependent swarming motility"/>
    <property type="evidence" value="ECO:0007669"/>
    <property type="project" value="TreeGrafter"/>
</dbReference>
<keyword evidence="11" id="KW-0282">Flagellum</keyword>
<evidence type="ECO:0000313" key="12">
    <source>
        <dbReference type="Proteomes" id="UP000192906"/>
    </source>
</evidence>
<keyword evidence="7 10" id="KW-0283">Flagellar rotation</keyword>
<keyword evidence="4 10" id="KW-1003">Cell membrane</keyword>
<dbReference type="PANTHER" id="PTHR35091">
    <property type="entry name" value="FLAGELLAR PROTEIN FLIL"/>
    <property type="match status" value="1"/>
</dbReference>
<proteinExistence type="inferred from homology"/>
<comment type="similarity">
    <text evidence="3 10">Belongs to the FliL family.</text>
</comment>
<dbReference type="STRING" id="1519643.SAMN06295933_2407"/>
<keyword evidence="9 10" id="KW-0472">Membrane</keyword>
<protein>
    <recommendedName>
        <fullName evidence="10">Flagellar protein FliL</fullName>
    </recommendedName>
</protein>
<evidence type="ECO:0000256" key="4">
    <source>
        <dbReference type="ARBA" id="ARBA00022475"/>
    </source>
</evidence>
<name>A0A1X7E0L0_9BACT</name>
<evidence type="ECO:0000256" key="5">
    <source>
        <dbReference type="ARBA" id="ARBA00022500"/>
    </source>
</evidence>
<accession>A0A1X7E0L0</accession>
<gene>
    <name evidence="11" type="ORF">SAMN06295933_2407</name>
</gene>
<organism evidence="11 12">
    <name type="scientific">Desulfovibrio gilichinskyi</name>
    <dbReference type="NCBI Taxonomy" id="1519643"/>
    <lineage>
        <taxon>Bacteria</taxon>
        <taxon>Pseudomonadati</taxon>
        <taxon>Thermodesulfobacteriota</taxon>
        <taxon>Desulfovibrionia</taxon>
        <taxon>Desulfovibrionales</taxon>
        <taxon>Desulfovibrionaceae</taxon>
        <taxon>Desulfovibrio</taxon>
    </lineage>
</organism>
<dbReference type="AlphaFoldDB" id="A0A1X7E0L0"/>
<dbReference type="Pfam" id="PF03748">
    <property type="entry name" value="FliL"/>
    <property type="match status" value="1"/>
</dbReference>
<evidence type="ECO:0000256" key="10">
    <source>
        <dbReference type="RuleBase" id="RU364125"/>
    </source>
</evidence>
<evidence type="ECO:0000256" key="6">
    <source>
        <dbReference type="ARBA" id="ARBA00022692"/>
    </source>
</evidence>
<keyword evidence="11" id="KW-0969">Cilium</keyword>
<dbReference type="GO" id="GO:0005886">
    <property type="term" value="C:plasma membrane"/>
    <property type="evidence" value="ECO:0007669"/>
    <property type="project" value="UniProtKB-SubCell"/>
</dbReference>
<evidence type="ECO:0000313" key="11">
    <source>
        <dbReference type="EMBL" id="SMF24834.1"/>
    </source>
</evidence>
<keyword evidence="6 10" id="KW-0812">Transmembrane</keyword>
<dbReference type="InterPro" id="IPR005503">
    <property type="entry name" value="FliL"/>
</dbReference>
<evidence type="ECO:0000256" key="8">
    <source>
        <dbReference type="ARBA" id="ARBA00022989"/>
    </source>
</evidence>
<evidence type="ECO:0000256" key="3">
    <source>
        <dbReference type="ARBA" id="ARBA00008281"/>
    </source>
</evidence>
<evidence type="ECO:0000256" key="7">
    <source>
        <dbReference type="ARBA" id="ARBA00022779"/>
    </source>
</evidence>
<keyword evidence="12" id="KW-1185">Reference proteome</keyword>
<dbReference type="RefSeq" id="WP_085102530.1">
    <property type="nucleotide sequence ID" value="NZ_FWZU01000004.1"/>
</dbReference>